<proteinExistence type="predicted"/>
<comment type="caution">
    <text evidence="1">The sequence shown here is derived from an EMBL/GenBank/DDBJ whole genome shotgun (WGS) entry which is preliminary data.</text>
</comment>
<evidence type="ECO:0000313" key="1">
    <source>
        <dbReference type="EMBL" id="ODR10151.1"/>
    </source>
</evidence>
<accession>A0A1E3T713</accession>
<reference evidence="2" key="1">
    <citation type="submission" date="2016-09" db="EMBL/GenBank/DDBJ databases">
        <authorList>
            <person name="Greninger A.L."/>
            <person name="Jerome K.R."/>
            <person name="Mcnair B."/>
            <person name="Wallis C."/>
            <person name="Fang F."/>
        </authorList>
    </citation>
    <scope>NUCLEOTIDE SEQUENCE [LARGE SCALE GENOMIC DNA]</scope>
    <source>
        <strain evidence="2">BC1_M4</strain>
    </source>
</reference>
<evidence type="ECO:0008006" key="3">
    <source>
        <dbReference type="Google" id="ProtNLM"/>
    </source>
</evidence>
<dbReference type="EMBL" id="MIHC01000003">
    <property type="protein sequence ID" value="ODR10151.1"/>
    <property type="molecule type" value="Genomic_DNA"/>
</dbReference>
<dbReference type="RefSeq" id="WP_069398887.1">
    <property type="nucleotide sequence ID" value="NZ_MIHC01000003.1"/>
</dbReference>
<dbReference type="Proteomes" id="UP000094224">
    <property type="component" value="Unassembled WGS sequence"/>
</dbReference>
<keyword evidence="2" id="KW-1185">Reference proteome</keyword>
<gene>
    <name evidence="1" type="ORF">BHQ21_03205</name>
</gene>
<evidence type="ECO:0000313" key="2">
    <source>
        <dbReference type="Proteomes" id="UP000094224"/>
    </source>
</evidence>
<organism evidence="1 2">
    <name type="scientific">Mycobacterium sherrisii</name>
    <dbReference type="NCBI Taxonomy" id="243061"/>
    <lineage>
        <taxon>Bacteria</taxon>
        <taxon>Bacillati</taxon>
        <taxon>Actinomycetota</taxon>
        <taxon>Actinomycetes</taxon>
        <taxon>Mycobacteriales</taxon>
        <taxon>Mycobacteriaceae</taxon>
        <taxon>Mycobacterium</taxon>
        <taxon>Mycobacterium simiae complex</taxon>
    </lineage>
</organism>
<sequence length="195" mass="22105">MNEAAGLDSLSAMPDTFRFSQALEHMNRRQFYNLRDEGRIVQIARGLYRKSTWYGDEDLAEISSASPQATIALRSALARHDLIDDIPDLLDIAIPRGTWTPRLNTPIRWHRFDPATFTIGRDTLPIDAGTQIGIYSAPRSIIDAYRLHHLEGIDVANDALKRWLRQGGQPSELLRMARSFPRAQRSLQQALSILL</sequence>
<dbReference type="AlphaFoldDB" id="A0A1E3T713"/>
<name>A0A1E3T713_9MYCO</name>
<protein>
    <recommendedName>
        <fullName evidence="3">Transcriptional regulator, AbiEi antitoxin, Type IV TA system</fullName>
    </recommendedName>
</protein>